<evidence type="ECO:0000256" key="1">
    <source>
        <dbReference type="SAM" id="MobiDB-lite"/>
    </source>
</evidence>
<evidence type="ECO:0000313" key="3">
    <source>
        <dbReference type="Proteomes" id="UP001066276"/>
    </source>
</evidence>
<keyword evidence="3" id="KW-1185">Reference proteome</keyword>
<reference evidence="2" key="1">
    <citation type="journal article" date="2022" name="bioRxiv">
        <title>Sequencing and chromosome-scale assembly of the giantPleurodeles waltlgenome.</title>
        <authorList>
            <person name="Brown T."/>
            <person name="Elewa A."/>
            <person name="Iarovenko S."/>
            <person name="Subramanian E."/>
            <person name="Araus A.J."/>
            <person name="Petzold A."/>
            <person name="Susuki M."/>
            <person name="Suzuki K.-i.T."/>
            <person name="Hayashi T."/>
            <person name="Toyoda A."/>
            <person name="Oliveira C."/>
            <person name="Osipova E."/>
            <person name="Leigh N.D."/>
            <person name="Simon A."/>
            <person name="Yun M.H."/>
        </authorList>
    </citation>
    <scope>NUCLEOTIDE SEQUENCE</scope>
    <source>
        <strain evidence="2">20211129_DDA</strain>
        <tissue evidence="2">Liver</tissue>
    </source>
</reference>
<feature type="compositionally biased region" description="Basic and acidic residues" evidence="1">
    <location>
        <begin position="1"/>
        <end position="11"/>
    </location>
</feature>
<feature type="region of interest" description="Disordered" evidence="1">
    <location>
        <begin position="1"/>
        <end position="20"/>
    </location>
</feature>
<feature type="region of interest" description="Disordered" evidence="1">
    <location>
        <begin position="88"/>
        <end position="109"/>
    </location>
</feature>
<dbReference type="EMBL" id="JANPWB010000012">
    <property type="protein sequence ID" value="KAJ1114324.1"/>
    <property type="molecule type" value="Genomic_DNA"/>
</dbReference>
<dbReference type="Proteomes" id="UP001066276">
    <property type="component" value="Chromosome 8"/>
</dbReference>
<name>A0AAV7NGR8_PLEWA</name>
<organism evidence="2 3">
    <name type="scientific">Pleurodeles waltl</name>
    <name type="common">Iberian ribbed newt</name>
    <dbReference type="NCBI Taxonomy" id="8319"/>
    <lineage>
        <taxon>Eukaryota</taxon>
        <taxon>Metazoa</taxon>
        <taxon>Chordata</taxon>
        <taxon>Craniata</taxon>
        <taxon>Vertebrata</taxon>
        <taxon>Euteleostomi</taxon>
        <taxon>Amphibia</taxon>
        <taxon>Batrachia</taxon>
        <taxon>Caudata</taxon>
        <taxon>Salamandroidea</taxon>
        <taxon>Salamandridae</taxon>
        <taxon>Pleurodelinae</taxon>
        <taxon>Pleurodeles</taxon>
    </lineage>
</organism>
<comment type="caution">
    <text evidence="2">The sequence shown here is derived from an EMBL/GenBank/DDBJ whole genome shotgun (WGS) entry which is preliminary data.</text>
</comment>
<accession>A0AAV7NGR8</accession>
<protein>
    <submittedName>
        <fullName evidence="2">Uncharacterized protein</fullName>
    </submittedName>
</protein>
<gene>
    <name evidence="2" type="ORF">NDU88_002562</name>
</gene>
<evidence type="ECO:0000313" key="2">
    <source>
        <dbReference type="EMBL" id="KAJ1114324.1"/>
    </source>
</evidence>
<dbReference type="AlphaFoldDB" id="A0AAV7NGR8"/>
<proteinExistence type="predicted"/>
<sequence>MARDLVQEKRRVSNQRVSRARRATVSDLQVGDQVLLKQTLPGSKFRTPFSSVPWRIVQRNGSAVVAQRGSDTVTRNVLSFKRFHLSGDNREDVSCDTDDGGPLSLGPEV</sequence>